<name>A0ACD5UKA7_AVESA</name>
<organism evidence="1 2">
    <name type="scientific">Avena sativa</name>
    <name type="common">Oat</name>
    <dbReference type="NCBI Taxonomy" id="4498"/>
    <lineage>
        <taxon>Eukaryota</taxon>
        <taxon>Viridiplantae</taxon>
        <taxon>Streptophyta</taxon>
        <taxon>Embryophyta</taxon>
        <taxon>Tracheophyta</taxon>
        <taxon>Spermatophyta</taxon>
        <taxon>Magnoliopsida</taxon>
        <taxon>Liliopsida</taxon>
        <taxon>Poales</taxon>
        <taxon>Poaceae</taxon>
        <taxon>BOP clade</taxon>
        <taxon>Pooideae</taxon>
        <taxon>Poodae</taxon>
        <taxon>Poeae</taxon>
        <taxon>Poeae Chloroplast Group 1 (Aveneae type)</taxon>
        <taxon>Aveninae</taxon>
        <taxon>Avena</taxon>
    </lineage>
</organism>
<proteinExistence type="predicted"/>
<accession>A0ACD5UKA7</accession>
<dbReference type="Proteomes" id="UP001732700">
    <property type="component" value="Chromosome 2A"/>
</dbReference>
<protein>
    <submittedName>
        <fullName evidence="1">Uncharacterized protein</fullName>
    </submittedName>
</protein>
<reference evidence="1" key="1">
    <citation type="submission" date="2021-05" db="EMBL/GenBank/DDBJ databases">
        <authorList>
            <person name="Scholz U."/>
            <person name="Mascher M."/>
            <person name="Fiebig A."/>
        </authorList>
    </citation>
    <scope>NUCLEOTIDE SEQUENCE [LARGE SCALE GENOMIC DNA]</scope>
</reference>
<evidence type="ECO:0000313" key="2">
    <source>
        <dbReference type="Proteomes" id="UP001732700"/>
    </source>
</evidence>
<reference evidence="1" key="2">
    <citation type="submission" date="2025-09" db="UniProtKB">
        <authorList>
            <consortium name="EnsemblPlants"/>
        </authorList>
    </citation>
    <scope>IDENTIFICATION</scope>
</reference>
<keyword evidence="2" id="KW-1185">Reference proteome</keyword>
<evidence type="ECO:0000313" key="1">
    <source>
        <dbReference type="EnsemblPlants" id="AVESA.00010b.r2.2AG0262040.1.CDS.1"/>
    </source>
</evidence>
<dbReference type="EnsemblPlants" id="AVESA.00010b.r2.2AG0262040.1">
    <property type="protein sequence ID" value="AVESA.00010b.r2.2AG0262040.1.CDS.1"/>
    <property type="gene ID" value="AVESA.00010b.r2.2AG0262040"/>
</dbReference>
<sequence length="591" mass="64703">MQLHARRRHALARCRALIAVAAVVLALVALLCFSRVPPGALLAAPAQALQLTPARRLHVRLGAVKSSVDTATPVSGGSRHRSRTWVDAAVLLPDWEVLVLLRPDAPAVDATGNATCRFRGGASSPARAIGRLPAPATSGRRAYSCVVPVPARGHKTLPAPQLVVTSSPSWTSKRKIPTTITGGDRSPEMLRWSGRLVYESAVVDGGDVLVFAKGVNPRQGVNRPASDIQCVYYRRGDDDNADHVVATLPAATSAQQVFRCPPPPTPVQQEPKELRVTLAVAGQEPLPSLALYTPPRSGLSSTQAPEKKLICACTMVRDVAKFLPEWVVYHAAVGVDKFYLYDNGSEDDLADQLHQLSSAGYDISTVAWPWTKAQEAGFSHSAAVHQDSCEWMAFIDVDEFIFSPRWNQSDIPDASSMLRSVVSSLEPDVGQVSLGCADFGPSGQTGNPKEGVTQGYTCRRRTHERHKSLLRLDAVDDSLVNSIHHFALRPGFRGEWNKQVRVNHYKYQAWEEFKVKFRRRVSTYVADWTDPVNLKSKDRTPGLGFEAVEPVDWKNKFCEVNDNLLRDATRRWFGVGFGNGPARPRTGTSSS</sequence>